<reference evidence="2 3" key="1">
    <citation type="submission" date="2024-01" db="EMBL/GenBank/DDBJ databases">
        <authorList>
            <person name="Waweru B."/>
        </authorList>
    </citation>
    <scope>NUCLEOTIDE SEQUENCE [LARGE SCALE GENOMIC DNA]</scope>
</reference>
<evidence type="ECO:0000256" key="1">
    <source>
        <dbReference type="SAM" id="Phobius"/>
    </source>
</evidence>
<keyword evidence="1" id="KW-0472">Membrane</keyword>
<keyword evidence="1" id="KW-0812">Transmembrane</keyword>
<protein>
    <recommendedName>
        <fullName evidence="4">Mediator of RNA polymerase II transcription subunit</fullName>
    </recommendedName>
</protein>
<name>A0AAV1QY48_9ROSI</name>
<dbReference type="PANTHER" id="PTHR33782">
    <property type="entry name" value="OS01G0121600 PROTEIN"/>
    <property type="match status" value="1"/>
</dbReference>
<organism evidence="2 3">
    <name type="scientific">Dovyalis caffra</name>
    <dbReference type="NCBI Taxonomy" id="77055"/>
    <lineage>
        <taxon>Eukaryota</taxon>
        <taxon>Viridiplantae</taxon>
        <taxon>Streptophyta</taxon>
        <taxon>Embryophyta</taxon>
        <taxon>Tracheophyta</taxon>
        <taxon>Spermatophyta</taxon>
        <taxon>Magnoliopsida</taxon>
        <taxon>eudicotyledons</taxon>
        <taxon>Gunneridae</taxon>
        <taxon>Pentapetalae</taxon>
        <taxon>rosids</taxon>
        <taxon>fabids</taxon>
        <taxon>Malpighiales</taxon>
        <taxon>Salicaceae</taxon>
        <taxon>Flacourtieae</taxon>
        <taxon>Dovyalis</taxon>
    </lineage>
</organism>
<accession>A0AAV1QY48</accession>
<dbReference type="Proteomes" id="UP001314170">
    <property type="component" value="Unassembled WGS sequence"/>
</dbReference>
<keyword evidence="1" id="KW-1133">Transmembrane helix</keyword>
<evidence type="ECO:0000313" key="2">
    <source>
        <dbReference type="EMBL" id="CAK7326697.1"/>
    </source>
</evidence>
<comment type="caution">
    <text evidence="2">The sequence shown here is derived from an EMBL/GenBank/DDBJ whole genome shotgun (WGS) entry which is preliminary data.</text>
</comment>
<feature type="transmembrane region" description="Helical" evidence="1">
    <location>
        <begin position="112"/>
        <end position="133"/>
    </location>
</feature>
<gene>
    <name evidence="2" type="ORF">DCAF_LOCUS4400</name>
</gene>
<dbReference type="PANTHER" id="PTHR33782:SF5">
    <property type="entry name" value="MEDIATOR OF RNA POLYMERASE II TRANSCRIPTION SUBUNIT"/>
    <property type="match status" value="1"/>
</dbReference>
<evidence type="ECO:0000313" key="3">
    <source>
        <dbReference type="Proteomes" id="UP001314170"/>
    </source>
</evidence>
<proteinExistence type="predicted"/>
<evidence type="ECO:0008006" key="4">
    <source>
        <dbReference type="Google" id="ProtNLM"/>
    </source>
</evidence>
<keyword evidence="3" id="KW-1185">Reference proteome</keyword>
<dbReference type="EMBL" id="CAWUPB010000851">
    <property type="protein sequence ID" value="CAK7326697.1"/>
    <property type="molecule type" value="Genomic_DNA"/>
</dbReference>
<sequence length="150" mass="17266">MASTSLCSSFLSYHPFFTTSKSKLEPRKRACTRISAARSEAHDQNYYSGRLVDENMIVLRKRIHEMKMVERNYEPPSDWMEWEKRYFTSYDSLICGMMGFLQSQLMDTRPSLALGFIALIILSVPMSSAMVLFHFMEMSKMALGGLHGLN</sequence>
<dbReference type="AlphaFoldDB" id="A0AAV1QY48"/>